<dbReference type="SUPFAM" id="SSF52047">
    <property type="entry name" value="RNI-like"/>
    <property type="match status" value="1"/>
</dbReference>
<name>A0A9P6AJI5_9AGAM</name>
<reference evidence="1" key="1">
    <citation type="journal article" date="2020" name="Nat. Commun.">
        <title>Large-scale genome sequencing of mycorrhizal fungi provides insights into the early evolution of symbiotic traits.</title>
        <authorList>
            <person name="Miyauchi S."/>
            <person name="Kiss E."/>
            <person name="Kuo A."/>
            <person name="Drula E."/>
            <person name="Kohler A."/>
            <person name="Sanchez-Garcia M."/>
            <person name="Morin E."/>
            <person name="Andreopoulos B."/>
            <person name="Barry K.W."/>
            <person name="Bonito G."/>
            <person name="Buee M."/>
            <person name="Carver A."/>
            <person name="Chen C."/>
            <person name="Cichocki N."/>
            <person name="Clum A."/>
            <person name="Culley D."/>
            <person name="Crous P.W."/>
            <person name="Fauchery L."/>
            <person name="Girlanda M."/>
            <person name="Hayes R.D."/>
            <person name="Keri Z."/>
            <person name="LaButti K."/>
            <person name="Lipzen A."/>
            <person name="Lombard V."/>
            <person name="Magnuson J."/>
            <person name="Maillard F."/>
            <person name="Murat C."/>
            <person name="Nolan M."/>
            <person name="Ohm R.A."/>
            <person name="Pangilinan J."/>
            <person name="Pereira M.F."/>
            <person name="Perotto S."/>
            <person name="Peter M."/>
            <person name="Pfister S."/>
            <person name="Riley R."/>
            <person name="Sitrit Y."/>
            <person name="Stielow J.B."/>
            <person name="Szollosi G."/>
            <person name="Zifcakova L."/>
            <person name="Stursova M."/>
            <person name="Spatafora J.W."/>
            <person name="Tedersoo L."/>
            <person name="Vaario L.M."/>
            <person name="Yamada A."/>
            <person name="Yan M."/>
            <person name="Wang P."/>
            <person name="Xu J."/>
            <person name="Bruns T."/>
            <person name="Baldrian P."/>
            <person name="Vilgalys R."/>
            <person name="Dunand C."/>
            <person name="Henrissat B."/>
            <person name="Grigoriev I.V."/>
            <person name="Hibbett D."/>
            <person name="Nagy L.G."/>
            <person name="Martin F.M."/>
        </authorList>
    </citation>
    <scope>NUCLEOTIDE SEQUENCE</scope>
    <source>
        <strain evidence="1">UP504</strain>
    </source>
</reference>
<comment type="caution">
    <text evidence="1">The sequence shown here is derived from an EMBL/GenBank/DDBJ whole genome shotgun (WGS) entry which is preliminary data.</text>
</comment>
<keyword evidence="2" id="KW-1185">Reference proteome</keyword>
<dbReference type="Proteomes" id="UP000886523">
    <property type="component" value="Unassembled WGS sequence"/>
</dbReference>
<gene>
    <name evidence="1" type="ORF">BS47DRAFT_384354</name>
</gene>
<evidence type="ECO:0008006" key="3">
    <source>
        <dbReference type="Google" id="ProtNLM"/>
    </source>
</evidence>
<sequence>MEGLPERNQLEPAITWLRRLKFLLIVSAVSGGWRNVALDTAPLWSFIMYQTRISRAADVLEMKTLKEFISRSKDAVIDLTIVLDDARPFSIEPKIYSAMDKRRLEFSPKLREILEQSHRCRSLMLLASDAGIAEAFFPLPPHLPALTDLTVHTNRDFDDPCDPVLSLFPKGMVCQLRAMTITTSRLPVIESIDFCRVHTLSLSVTDEELSRDSVLRILSLLRSLRTLDICGIMDPPLGPRLPITMPNITKITTDNDTHKWFLDSIIAPQLQHLSLVNSGIPKSLCGSLRTLCLTFELFVSVLPMMQSTGSQRDLVAMHLTTTPQCSNEALKYLNGHSAETNFSAGTYRLPYPSLEFVRIVMTGYGWDSSFRVLLEQRPKLTLCGFGVNPGDVIHSWLDALSSDFDSRVLVVAGNSGPTPLSELFSSKR</sequence>
<proteinExistence type="predicted"/>
<accession>A0A9P6AJI5</accession>
<organism evidence="1 2">
    <name type="scientific">Hydnum rufescens UP504</name>
    <dbReference type="NCBI Taxonomy" id="1448309"/>
    <lineage>
        <taxon>Eukaryota</taxon>
        <taxon>Fungi</taxon>
        <taxon>Dikarya</taxon>
        <taxon>Basidiomycota</taxon>
        <taxon>Agaricomycotina</taxon>
        <taxon>Agaricomycetes</taxon>
        <taxon>Cantharellales</taxon>
        <taxon>Hydnaceae</taxon>
        <taxon>Hydnum</taxon>
    </lineage>
</organism>
<dbReference type="AlphaFoldDB" id="A0A9P6AJI5"/>
<dbReference type="OrthoDB" id="3365698at2759"/>
<evidence type="ECO:0000313" key="2">
    <source>
        <dbReference type="Proteomes" id="UP000886523"/>
    </source>
</evidence>
<evidence type="ECO:0000313" key="1">
    <source>
        <dbReference type="EMBL" id="KAF9506717.1"/>
    </source>
</evidence>
<dbReference type="EMBL" id="MU129102">
    <property type="protein sequence ID" value="KAF9506717.1"/>
    <property type="molecule type" value="Genomic_DNA"/>
</dbReference>
<protein>
    <recommendedName>
        <fullName evidence="3">F-box domain-containing protein</fullName>
    </recommendedName>
</protein>